<dbReference type="AlphaFoldDB" id="A0A9N9VI04"/>
<feature type="compositionally biased region" description="Acidic residues" evidence="1">
    <location>
        <begin position="118"/>
        <end position="154"/>
    </location>
</feature>
<proteinExistence type="predicted"/>
<evidence type="ECO:0000313" key="2">
    <source>
        <dbReference type="EMBL" id="CAH0022800.1"/>
    </source>
</evidence>
<dbReference type="EMBL" id="CABFNQ020000687">
    <property type="protein sequence ID" value="CAH0022800.1"/>
    <property type="molecule type" value="Genomic_DNA"/>
</dbReference>
<sequence length="537" mass="61496">MAETLQCLVFVKKGDMEEEKLTVSPPGRRWNEHSKQDTRRYSHDDDCIYVNLKARHHEPTNEDSAYSAMDDIDMEDIDTHDDNANDIEAFSQLATMEMPGRTYFGGENNNGNGNGNDENTDSDDNADSDDNTDSDEETDGDEENDGDEGNDGEEYIGNLMRTIYSHFHEFSPGLLNWMKRAEYKVPEQDRLPALDGRPVQPDINKPKDFHFRCPLYWLDQARYVTCLAHPLRSIQDVMDHIELHHSEPPYCPICYEVFNNTGSRDSHVKERFCSKLDGEVHGYNKRQLTRMAKRDNIRLPEATRWKQILEIGVKHEQGTLADEMAYLTDGSGLKITKLRDYIFVFLDENSAGGNDIEAYVDVIWNQLNITGWLTEFIQHDQSHLDRVESDAMAISTSLEVWLKRNFVLRPETVSGNGNVGVGNKTSYEFDVEKSRPRYQYLLDMIGSDQKSAFVASLKNWILTTQIPYRIACPFYVHNPDANSDFSKTYLPTSSDFTQPARTAAYLTNVKYTMTLIGIPPDASSPNHWEAIEWIDDS</sequence>
<evidence type="ECO:0000313" key="3">
    <source>
        <dbReference type="Proteomes" id="UP000696573"/>
    </source>
</evidence>
<accession>A0A9N9VI04</accession>
<reference evidence="2" key="1">
    <citation type="submission" date="2021-10" db="EMBL/GenBank/DDBJ databases">
        <authorList>
            <person name="Piombo E."/>
        </authorList>
    </citation>
    <scope>NUCLEOTIDE SEQUENCE</scope>
</reference>
<evidence type="ECO:0000256" key="1">
    <source>
        <dbReference type="SAM" id="MobiDB-lite"/>
    </source>
</evidence>
<dbReference type="Proteomes" id="UP000696573">
    <property type="component" value="Unassembled WGS sequence"/>
</dbReference>
<feature type="compositionally biased region" description="Low complexity" evidence="1">
    <location>
        <begin position="105"/>
        <end position="117"/>
    </location>
</feature>
<keyword evidence="3" id="KW-1185">Reference proteome</keyword>
<organism evidence="2 3">
    <name type="scientific">Clonostachys rhizophaga</name>
    <dbReference type="NCBI Taxonomy" id="160324"/>
    <lineage>
        <taxon>Eukaryota</taxon>
        <taxon>Fungi</taxon>
        <taxon>Dikarya</taxon>
        <taxon>Ascomycota</taxon>
        <taxon>Pezizomycotina</taxon>
        <taxon>Sordariomycetes</taxon>
        <taxon>Hypocreomycetidae</taxon>
        <taxon>Hypocreales</taxon>
        <taxon>Bionectriaceae</taxon>
        <taxon>Clonostachys</taxon>
    </lineage>
</organism>
<gene>
    <name evidence="2" type="ORF">CRHIZ90672A_00015147</name>
</gene>
<name>A0A9N9VI04_9HYPO</name>
<protein>
    <submittedName>
        <fullName evidence="2">Uncharacterized protein</fullName>
    </submittedName>
</protein>
<comment type="caution">
    <text evidence="2">The sequence shown here is derived from an EMBL/GenBank/DDBJ whole genome shotgun (WGS) entry which is preliminary data.</text>
</comment>
<dbReference type="OrthoDB" id="5241264at2759"/>
<feature type="region of interest" description="Disordered" evidence="1">
    <location>
        <begin position="100"/>
        <end position="154"/>
    </location>
</feature>